<evidence type="ECO:0000256" key="1">
    <source>
        <dbReference type="SAM" id="MobiDB-lite"/>
    </source>
</evidence>
<comment type="caution">
    <text evidence="2">The sequence shown here is derived from an EMBL/GenBank/DDBJ whole genome shotgun (WGS) entry which is preliminary data.</text>
</comment>
<protein>
    <submittedName>
        <fullName evidence="2">Uncharacterized protein</fullName>
    </submittedName>
</protein>
<proteinExistence type="predicted"/>
<evidence type="ECO:0000313" key="2">
    <source>
        <dbReference type="EMBL" id="GBP25132.1"/>
    </source>
</evidence>
<feature type="region of interest" description="Disordered" evidence="1">
    <location>
        <begin position="160"/>
        <end position="235"/>
    </location>
</feature>
<gene>
    <name evidence="2" type="ORF">EVAR_19614_1</name>
</gene>
<name>A0A4C1UGM1_EUMVA</name>
<organism evidence="2 3">
    <name type="scientific">Eumeta variegata</name>
    <name type="common">Bagworm moth</name>
    <name type="synonym">Eumeta japonica</name>
    <dbReference type="NCBI Taxonomy" id="151549"/>
    <lineage>
        <taxon>Eukaryota</taxon>
        <taxon>Metazoa</taxon>
        <taxon>Ecdysozoa</taxon>
        <taxon>Arthropoda</taxon>
        <taxon>Hexapoda</taxon>
        <taxon>Insecta</taxon>
        <taxon>Pterygota</taxon>
        <taxon>Neoptera</taxon>
        <taxon>Endopterygota</taxon>
        <taxon>Lepidoptera</taxon>
        <taxon>Glossata</taxon>
        <taxon>Ditrysia</taxon>
        <taxon>Tineoidea</taxon>
        <taxon>Psychidae</taxon>
        <taxon>Oiketicinae</taxon>
        <taxon>Eumeta</taxon>
    </lineage>
</organism>
<evidence type="ECO:0000313" key="3">
    <source>
        <dbReference type="Proteomes" id="UP000299102"/>
    </source>
</evidence>
<sequence length="302" mass="33836">MVIPSTRDCHYGQTTVDHLNVKSHERLSCGSVLLESFSHSWVWKNELVSPPTALARERGQRGKEQGCSPIHSEICLIAQRLFKVKNIFMNENSNAHRPRGCAFSLVRGGIRRYDQEMNAVVDRRSADGPPADAVHAKAARPQYVKYRKWRNTRTATITLRGIEATSRDERPRGTDTSARNGCTRDSPASRHKASTAPTPSGPRRRRPRPRPPADCVGEPRLPPKAGRRLRGPREIQNGTKGYMACIVKATDELSCDIHDTVAALQWQDVSVASAPEHVTHLRDRYTKSSSNVCFLITNLYPR</sequence>
<reference evidence="2 3" key="1">
    <citation type="journal article" date="2019" name="Commun. Biol.">
        <title>The bagworm genome reveals a unique fibroin gene that provides high tensile strength.</title>
        <authorList>
            <person name="Kono N."/>
            <person name="Nakamura H."/>
            <person name="Ohtoshi R."/>
            <person name="Tomita M."/>
            <person name="Numata K."/>
            <person name="Arakawa K."/>
        </authorList>
    </citation>
    <scope>NUCLEOTIDE SEQUENCE [LARGE SCALE GENOMIC DNA]</scope>
</reference>
<dbReference type="EMBL" id="BGZK01000169">
    <property type="protein sequence ID" value="GBP25132.1"/>
    <property type="molecule type" value="Genomic_DNA"/>
</dbReference>
<accession>A0A4C1UGM1</accession>
<dbReference type="AlphaFoldDB" id="A0A4C1UGM1"/>
<dbReference type="Proteomes" id="UP000299102">
    <property type="component" value="Unassembled WGS sequence"/>
</dbReference>
<keyword evidence="3" id="KW-1185">Reference proteome</keyword>